<evidence type="ECO:0000313" key="4">
    <source>
        <dbReference type="EMBL" id="KAA1400297.1"/>
    </source>
</evidence>
<dbReference type="GO" id="GO:0008202">
    <property type="term" value="P:steroid metabolic process"/>
    <property type="evidence" value="ECO:0007669"/>
    <property type="project" value="TreeGrafter"/>
</dbReference>
<dbReference type="PANTHER" id="PTHR43313">
    <property type="entry name" value="SHORT-CHAIN DEHYDROGENASE/REDUCTASE FAMILY 9C"/>
    <property type="match status" value="1"/>
</dbReference>
<evidence type="ECO:0000313" key="5">
    <source>
        <dbReference type="Proteomes" id="UP000380867"/>
    </source>
</evidence>
<accession>A0A5M4FJH3</accession>
<dbReference type="PROSITE" id="PS00061">
    <property type="entry name" value="ADH_SHORT"/>
    <property type="match status" value="1"/>
</dbReference>
<dbReference type="PRINTS" id="PR00081">
    <property type="entry name" value="GDHRDH"/>
</dbReference>
<gene>
    <name evidence="4" type="ORF">ESP70_006105</name>
</gene>
<dbReference type="InterPro" id="IPR020904">
    <property type="entry name" value="Sc_DH/Rdtase_CS"/>
</dbReference>
<evidence type="ECO:0000256" key="1">
    <source>
        <dbReference type="ARBA" id="ARBA00006484"/>
    </source>
</evidence>
<proteinExistence type="inferred from homology"/>
<dbReference type="AlphaFoldDB" id="A0A5M4FJH3"/>
<dbReference type="PANTHER" id="PTHR43313:SF1">
    <property type="entry name" value="3BETA-HYDROXYSTEROID DEHYDROGENASE DHS-16"/>
    <property type="match status" value="1"/>
</dbReference>
<dbReference type="SMART" id="SM00822">
    <property type="entry name" value="PKS_KR"/>
    <property type="match status" value="1"/>
</dbReference>
<keyword evidence="5" id="KW-1185">Reference proteome</keyword>
<dbReference type="EMBL" id="SDPQ02000001">
    <property type="protein sequence ID" value="KAA1400297.1"/>
    <property type="molecule type" value="Genomic_DNA"/>
</dbReference>
<dbReference type="Pfam" id="PF00106">
    <property type="entry name" value="adh_short"/>
    <property type="match status" value="1"/>
</dbReference>
<comment type="caution">
    <text evidence="4">The sequence shown here is derived from an EMBL/GenBank/DDBJ whole genome shotgun (WGS) entry which is preliminary data.</text>
</comment>
<dbReference type="InterPro" id="IPR002347">
    <property type="entry name" value="SDR_fam"/>
</dbReference>
<name>A0A5M4FJH3_9ACTN</name>
<dbReference type="OrthoDB" id="9792003at2"/>
<dbReference type="GO" id="GO:0016491">
    <property type="term" value="F:oxidoreductase activity"/>
    <property type="evidence" value="ECO:0007669"/>
    <property type="project" value="TreeGrafter"/>
</dbReference>
<dbReference type="InterPro" id="IPR057326">
    <property type="entry name" value="KR_dom"/>
</dbReference>
<dbReference type="Proteomes" id="UP000380867">
    <property type="component" value="Unassembled WGS sequence"/>
</dbReference>
<evidence type="ECO:0000259" key="3">
    <source>
        <dbReference type="SMART" id="SM00822"/>
    </source>
</evidence>
<dbReference type="PRINTS" id="PR00080">
    <property type="entry name" value="SDRFAMILY"/>
</dbReference>
<evidence type="ECO:0000256" key="2">
    <source>
        <dbReference type="RuleBase" id="RU000363"/>
    </source>
</evidence>
<comment type="similarity">
    <text evidence="1 2">Belongs to the short-chain dehydrogenases/reductases (SDR) family.</text>
</comment>
<reference evidence="4" key="1">
    <citation type="submission" date="2019-09" db="EMBL/GenBank/DDBJ databases">
        <authorList>
            <person name="Li J."/>
        </authorList>
    </citation>
    <scope>NUCLEOTIDE SEQUENCE [LARGE SCALE GENOMIC DNA]</scope>
    <source>
        <strain evidence="4">JCM 14732</strain>
    </source>
</reference>
<dbReference type="CDD" id="cd05374">
    <property type="entry name" value="17beta-HSD-like_SDR_c"/>
    <property type="match status" value="1"/>
</dbReference>
<dbReference type="InterPro" id="IPR036291">
    <property type="entry name" value="NAD(P)-bd_dom_sf"/>
</dbReference>
<organism evidence="4 5">
    <name type="scientific">Aeromicrobium ginsengisoli</name>
    <dbReference type="NCBI Taxonomy" id="363867"/>
    <lineage>
        <taxon>Bacteria</taxon>
        <taxon>Bacillati</taxon>
        <taxon>Actinomycetota</taxon>
        <taxon>Actinomycetes</taxon>
        <taxon>Propionibacteriales</taxon>
        <taxon>Nocardioidaceae</taxon>
        <taxon>Aeromicrobium</taxon>
    </lineage>
</organism>
<dbReference type="SUPFAM" id="SSF51735">
    <property type="entry name" value="NAD(P)-binding Rossmann-fold domains"/>
    <property type="match status" value="1"/>
</dbReference>
<sequence length="318" mass="33764">MRRSWSTTVLLRRLEQNPRTVSNIARSLGCSIRHTHGMRTPDAVIVTGASTGIGEAMVENFAANGVRVFAAVRDLSTVDAHPLVTPVRLDITSAQEALDAAEVVGEALGPDTRLRGIVNNAGIAVGGPLEFLDLDDLRRQLEVNVIGQLAVTQAFLPLLRQHGKGRIVFTSSVAGRMAAPFIGPYAASKHALNGMAESMRRELKPWGIGVSVLAPATVSTPIWDKAGVDVDAAEATLPAQALELYGDALTAMRTISKDARHGGIPASKVAEAAHHAVFARRAKAEYLVGTEAKMIAAASSLLPFRTFDKAVRKQILGS</sequence>
<dbReference type="Gene3D" id="3.40.50.720">
    <property type="entry name" value="NAD(P)-binding Rossmann-like Domain"/>
    <property type="match status" value="1"/>
</dbReference>
<protein>
    <submittedName>
        <fullName evidence="4">SDR family oxidoreductase</fullName>
    </submittedName>
</protein>
<feature type="domain" description="Ketoreductase" evidence="3">
    <location>
        <begin position="42"/>
        <end position="217"/>
    </location>
</feature>